<accession>A0A1D7TG90</accession>
<evidence type="ECO:0000313" key="7">
    <source>
        <dbReference type="Proteomes" id="UP000094609"/>
    </source>
</evidence>
<dbReference type="AlphaFoldDB" id="A0A1D7TG90"/>
<dbReference type="PANTHER" id="PTHR42991:SF1">
    <property type="entry name" value="ALDEHYDE DEHYDROGENASE"/>
    <property type="match status" value="1"/>
</dbReference>
<reference evidence="7" key="1">
    <citation type="submission" date="2016-08" db="EMBL/GenBank/DDBJ databases">
        <title>Complete genome sequence of the organohalide-respiring Epsilonproteobacterium Sulfurospirillum halorespirans.</title>
        <authorList>
            <person name="Goris T."/>
            <person name="Zimmermann J."/>
            <person name="Schenz B."/>
            <person name="Lemos M."/>
            <person name="Hackermueller J."/>
            <person name="Diekert G."/>
        </authorList>
    </citation>
    <scope>NUCLEOTIDE SEQUENCE [LARGE SCALE GENOMIC DNA]</scope>
    <source>
        <strain>DSM 13726</strain>
        <strain evidence="7">PCE-M2</strain>
    </source>
</reference>
<dbReference type="EMBL" id="CP017111">
    <property type="protein sequence ID" value="AOO64023.1"/>
    <property type="molecule type" value="Genomic_DNA"/>
</dbReference>
<dbReference type="InterPro" id="IPR051020">
    <property type="entry name" value="ALDH-related_metabolic_enz"/>
</dbReference>
<dbReference type="InterPro" id="IPR016162">
    <property type="entry name" value="Ald_DH_N"/>
</dbReference>
<dbReference type="InterPro" id="IPR016163">
    <property type="entry name" value="Ald_DH_C"/>
</dbReference>
<dbReference type="GO" id="GO:0008911">
    <property type="term" value="F:lactaldehyde dehydrogenase (NAD+) activity"/>
    <property type="evidence" value="ECO:0007669"/>
    <property type="project" value="TreeGrafter"/>
</dbReference>
<name>A0A1D7TG90_9BACT</name>
<evidence type="ECO:0000313" key="6">
    <source>
        <dbReference type="EMBL" id="AOO64023.1"/>
    </source>
</evidence>
<evidence type="ECO:0000256" key="2">
    <source>
        <dbReference type="ARBA" id="ARBA00023002"/>
    </source>
</evidence>
<dbReference type="InterPro" id="IPR029510">
    <property type="entry name" value="Ald_DH_CS_GLU"/>
</dbReference>
<sequence>MKAKLYIGSTCKETKAYKEVHSPFDGRVVSSFCICDAMDAKAILETAKKAALHVKLIPLHQRIHWLLDVAQKLESEREKIAQIITDEVGKPIAFSRVEVDRCIETIKLSANAILHVNGETFDTTAMPSGKKSLAFYKREPVGVVLAITPFNFPLNLVAHKIAPALVAGNAVILKPTSQAPRTAYELVKLFIESSYASKDALSLIYSGEGVNEALITSNIPRVISFTGSVGVGREIMQKAGIKKVALELGGNAATYIDASADCALAAKRCAVGAFINSGQVCISLQRIYVHEAIYETFAKALVEETKSLHVGSPYDEKTFIGPMVNEAAVEKAKGWIQSAINEGAKPLCGFTCKDLLFAPTIMADVTEQMQIVCEEVFAPIVSLIKVSDYEEAKEKMNASSYGLQYSIFCNDLSMAHRAIDELEAGGIVINDIPTLRFDLQPYGGIKQSGIGKEGPYFALMDDYTQIKSVVIC</sequence>
<dbReference type="PROSITE" id="PS00687">
    <property type="entry name" value="ALDEHYDE_DEHYDR_GLU"/>
    <property type="match status" value="1"/>
</dbReference>
<dbReference type="KEGG" id="shal:SHALO_0226"/>
<dbReference type="PANTHER" id="PTHR42991">
    <property type="entry name" value="ALDEHYDE DEHYDROGENASE"/>
    <property type="match status" value="1"/>
</dbReference>
<keyword evidence="7" id="KW-1185">Reference proteome</keyword>
<dbReference type="Proteomes" id="UP000094609">
    <property type="component" value="Chromosome"/>
</dbReference>
<dbReference type="Gene3D" id="3.40.309.10">
    <property type="entry name" value="Aldehyde Dehydrogenase, Chain A, domain 2"/>
    <property type="match status" value="1"/>
</dbReference>
<proteinExistence type="inferred from homology"/>
<dbReference type="Pfam" id="PF00171">
    <property type="entry name" value="Aldedh"/>
    <property type="match status" value="1"/>
</dbReference>
<dbReference type="InterPro" id="IPR016161">
    <property type="entry name" value="Ald_DH/histidinol_DH"/>
</dbReference>
<keyword evidence="2 4" id="KW-0560">Oxidoreductase</keyword>
<protein>
    <submittedName>
        <fullName evidence="6">NAD(P)+ dependent aldehyde dehydrogenase</fullName>
    </submittedName>
</protein>
<evidence type="ECO:0000259" key="5">
    <source>
        <dbReference type="Pfam" id="PF00171"/>
    </source>
</evidence>
<dbReference type="InterPro" id="IPR015590">
    <property type="entry name" value="Aldehyde_DH_dom"/>
</dbReference>
<comment type="similarity">
    <text evidence="1 4">Belongs to the aldehyde dehydrogenase family.</text>
</comment>
<evidence type="ECO:0000256" key="3">
    <source>
        <dbReference type="PROSITE-ProRule" id="PRU10007"/>
    </source>
</evidence>
<organism evidence="6 7">
    <name type="scientific">Sulfurospirillum halorespirans DSM 13726</name>
    <dbReference type="NCBI Taxonomy" id="1193502"/>
    <lineage>
        <taxon>Bacteria</taxon>
        <taxon>Pseudomonadati</taxon>
        <taxon>Campylobacterota</taxon>
        <taxon>Epsilonproteobacteria</taxon>
        <taxon>Campylobacterales</taxon>
        <taxon>Sulfurospirillaceae</taxon>
        <taxon>Sulfurospirillum</taxon>
    </lineage>
</organism>
<dbReference type="PATRIC" id="fig|1193502.14.peg.230"/>
<gene>
    <name evidence="6" type="ORF">SHALO_0226</name>
</gene>
<feature type="domain" description="Aldehyde dehydrogenase" evidence="5">
    <location>
        <begin position="17"/>
        <end position="469"/>
    </location>
</feature>
<dbReference type="SUPFAM" id="SSF53720">
    <property type="entry name" value="ALDH-like"/>
    <property type="match status" value="1"/>
</dbReference>
<dbReference type="RefSeq" id="WP_069477007.1">
    <property type="nucleotide sequence ID" value="NZ_CP017111.1"/>
</dbReference>
<evidence type="ECO:0000256" key="4">
    <source>
        <dbReference type="RuleBase" id="RU003345"/>
    </source>
</evidence>
<dbReference type="STRING" id="1193502.SHALO_0226"/>
<feature type="active site" evidence="3">
    <location>
        <position position="247"/>
    </location>
</feature>
<evidence type="ECO:0000256" key="1">
    <source>
        <dbReference type="ARBA" id="ARBA00009986"/>
    </source>
</evidence>
<dbReference type="Gene3D" id="3.40.605.10">
    <property type="entry name" value="Aldehyde Dehydrogenase, Chain A, domain 1"/>
    <property type="match status" value="1"/>
</dbReference>